<protein>
    <submittedName>
        <fullName evidence="1">Uncharacterized protein</fullName>
    </submittedName>
</protein>
<gene>
    <name evidence="1" type="ordered locus">sce5362</name>
</gene>
<dbReference type="KEGG" id="scl:sce5362"/>
<evidence type="ECO:0000313" key="1">
    <source>
        <dbReference type="EMBL" id="CAN95525.1"/>
    </source>
</evidence>
<name>A9FXL0_SORC5</name>
<sequence>MARNTMVGLIPLIVLAGTGCGEDGEWLEEPLGEAQSALEAGNALNPNALNPNALNPNALNPNALAVGALSLIALGSQALTAILDPGPNGALSRDHLRYAVECALESSQSFRFGWIDASGVYHDEIYTGVLGLARSWAWVPLDGDDQRWVSACLAARTNYYGVPVVLSSRGPTKAINKQNSPELSTFRREEGAFWGNIYGSSPALYACHVPENDASSRAALRDCAAGHIDETTGSIQPCGAIQLLGSCDTYCDPIAPKNGIYHPSCFTDPANRPATMNLNPITVFLE</sequence>
<dbReference type="HOGENOM" id="CLU_077096_1_0_7"/>
<dbReference type="PROSITE" id="PS51257">
    <property type="entry name" value="PROKAR_LIPOPROTEIN"/>
    <property type="match status" value="1"/>
</dbReference>
<dbReference type="eggNOG" id="COG5184">
    <property type="taxonomic scope" value="Bacteria"/>
</dbReference>
<reference evidence="1 2" key="1">
    <citation type="journal article" date="2007" name="Nat. Biotechnol.">
        <title>Complete genome sequence of the myxobacterium Sorangium cellulosum.</title>
        <authorList>
            <person name="Schneiker S."/>
            <person name="Perlova O."/>
            <person name="Kaiser O."/>
            <person name="Gerth K."/>
            <person name="Alici A."/>
            <person name="Altmeyer M.O."/>
            <person name="Bartels D."/>
            <person name="Bekel T."/>
            <person name="Beyer S."/>
            <person name="Bode E."/>
            <person name="Bode H.B."/>
            <person name="Bolten C.J."/>
            <person name="Choudhuri J.V."/>
            <person name="Doss S."/>
            <person name="Elnakady Y.A."/>
            <person name="Frank B."/>
            <person name="Gaigalat L."/>
            <person name="Goesmann A."/>
            <person name="Groeger C."/>
            <person name="Gross F."/>
            <person name="Jelsbak L."/>
            <person name="Jelsbak L."/>
            <person name="Kalinowski J."/>
            <person name="Kegler C."/>
            <person name="Knauber T."/>
            <person name="Konietzny S."/>
            <person name="Kopp M."/>
            <person name="Krause L."/>
            <person name="Krug D."/>
            <person name="Linke B."/>
            <person name="Mahmud T."/>
            <person name="Martinez-Arias R."/>
            <person name="McHardy A.C."/>
            <person name="Merai M."/>
            <person name="Meyer F."/>
            <person name="Mormann S."/>
            <person name="Munoz-Dorado J."/>
            <person name="Perez J."/>
            <person name="Pradella S."/>
            <person name="Rachid S."/>
            <person name="Raddatz G."/>
            <person name="Rosenau F."/>
            <person name="Rueckert C."/>
            <person name="Sasse F."/>
            <person name="Scharfe M."/>
            <person name="Schuster S.C."/>
            <person name="Suen G."/>
            <person name="Treuner-Lange A."/>
            <person name="Velicer G.J."/>
            <person name="Vorholter F.-J."/>
            <person name="Weissman K.J."/>
            <person name="Welch R.D."/>
            <person name="Wenzel S.C."/>
            <person name="Whitworth D.E."/>
            <person name="Wilhelm S."/>
            <person name="Wittmann C."/>
            <person name="Bloecker H."/>
            <person name="Puehler A."/>
            <person name="Mueller R."/>
        </authorList>
    </citation>
    <scope>NUCLEOTIDE SEQUENCE [LARGE SCALE GENOMIC DNA]</scope>
    <source>
        <strain evidence="2">So ce56</strain>
    </source>
</reference>
<accession>A9FXL0</accession>
<dbReference type="AlphaFoldDB" id="A9FXL0"/>
<evidence type="ECO:0000313" key="2">
    <source>
        <dbReference type="Proteomes" id="UP000002139"/>
    </source>
</evidence>
<dbReference type="Proteomes" id="UP000002139">
    <property type="component" value="Chromosome"/>
</dbReference>
<keyword evidence="2" id="KW-1185">Reference proteome</keyword>
<dbReference type="EMBL" id="AM746676">
    <property type="protein sequence ID" value="CAN95525.1"/>
    <property type="molecule type" value="Genomic_DNA"/>
</dbReference>
<proteinExistence type="predicted"/>
<organism evidence="1 2">
    <name type="scientific">Sorangium cellulosum (strain So ce56)</name>
    <name type="common">Polyangium cellulosum (strain So ce56)</name>
    <dbReference type="NCBI Taxonomy" id="448385"/>
    <lineage>
        <taxon>Bacteria</taxon>
        <taxon>Pseudomonadati</taxon>
        <taxon>Myxococcota</taxon>
        <taxon>Polyangia</taxon>
        <taxon>Polyangiales</taxon>
        <taxon>Polyangiaceae</taxon>
        <taxon>Sorangium</taxon>
    </lineage>
</organism>